<evidence type="ECO:0000256" key="3">
    <source>
        <dbReference type="ARBA" id="ARBA00022490"/>
    </source>
</evidence>
<dbReference type="InterPro" id="IPR013098">
    <property type="entry name" value="Ig_I-set"/>
</dbReference>
<dbReference type="GO" id="GO:0030017">
    <property type="term" value="C:sarcomere"/>
    <property type="evidence" value="ECO:0007669"/>
    <property type="project" value="UniProtKB-SubCell"/>
</dbReference>
<keyword evidence="6" id="KW-0393">Immunoglobulin domain</keyword>
<dbReference type="SUPFAM" id="SSF48726">
    <property type="entry name" value="Immunoglobulin"/>
    <property type="match status" value="5"/>
</dbReference>
<dbReference type="InterPro" id="IPR013783">
    <property type="entry name" value="Ig-like_fold"/>
</dbReference>
<dbReference type="PROSITE" id="PS50835">
    <property type="entry name" value="IG_LIKE"/>
    <property type="match status" value="4"/>
</dbReference>
<feature type="domain" description="Ig-like" evidence="7">
    <location>
        <begin position="309"/>
        <end position="401"/>
    </location>
</feature>
<dbReference type="STRING" id="6293.A0A1I8EB19"/>
<evidence type="ECO:0000256" key="5">
    <source>
        <dbReference type="ARBA" id="ARBA00023157"/>
    </source>
</evidence>
<evidence type="ECO:0000313" key="8">
    <source>
        <dbReference type="WBParaSite" id="maker-PairedContig_1176-snap-gene-0.3-mRNA-1"/>
    </source>
</evidence>
<dbReference type="Gene3D" id="2.60.40.10">
    <property type="entry name" value="Immunoglobulins"/>
    <property type="match status" value="5"/>
</dbReference>
<keyword evidence="4" id="KW-0677">Repeat</keyword>
<dbReference type="FunFam" id="2.60.40.10:FF:000032">
    <property type="entry name" value="palladin isoform X1"/>
    <property type="match status" value="1"/>
</dbReference>
<dbReference type="InterPro" id="IPR007110">
    <property type="entry name" value="Ig-like_dom"/>
</dbReference>
<dbReference type="InterPro" id="IPR036179">
    <property type="entry name" value="Ig-like_dom_sf"/>
</dbReference>
<name>A0A1I8EB19_WUCBA</name>
<evidence type="ECO:0000256" key="2">
    <source>
        <dbReference type="ARBA" id="ARBA00006692"/>
    </source>
</evidence>
<dbReference type="PANTHER" id="PTHR47633:SF16">
    <property type="entry name" value="CAVP-TARGET PROTEIN-LIKE"/>
    <property type="match status" value="1"/>
</dbReference>
<dbReference type="AlphaFoldDB" id="A0A1I8EB19"/>
<dbReference type="PANTHER" id="PTHR47633">
    <property type="entry name" value="IMMUNOGLOBULIN"/>
    <property type="match status" value="1"/>
</dbReference>
<accession>A0A1I8EB19</accession>
<dbReference type="GO" id="GO:0004672">
    <property type="term" value="F:protein kinase activity"/>
    <property type="evidence" value="ECO:0007669"/>
    <property type="project" value="TreeGrafter"/>
</dbReference>
<comment type="similarity">
    <text evidence="2">Belongs to the protein kinase superfamily. CAMK Ser/Thr protein kinase family.</text>
</comment>
<keyword evidence="3" id="KW-0963">Cytoplasm</keyword>
<dbReference type="FunFam" id="2.60.40.10:FF:000345">
    <property type="entry name" value="Muscle M-line assembly protein unc-89"/>
    <property type="match status" value="1"/>
</dbReference>
<sequence length="452" mass="50429">MLTKMYKDGIEITKNDRVVMRMALDGTATLRILDSKKKDTGRYTVSAINSAGESKSECNVQILDAEELPSAPKFVIPLKDVVAEIGTKAEFNVKVRGIPKPTLKWLIANQDVSNLDGIKIEDLSDGNWSMIIENDGITLTESDRIEIRNTPDGACRVRISNFCDDDVGIYKCTASNTFGTTDTRSNLNIQIKEKEEIVSKKEFPPRFNPPLMDKFADIDETIRLSCKVDASPKAAITWYKDGVPLRSNGRIIIENDNDGNCLLTINHSTESDDGAYRCVATNDIGSCNSACMVSIRKIKEEIKKEGEEPFFTKGLVDKWLERGDKLILQCTVIGDPKPEIRCFNLYRNGILLRSNNKINIENTSDGLCTLTIDECAMSDEGIYRCDAENCNGKARTQSTVHIERPIEKLEKKLVEGQAPRFIIPLQDITVYPGSAIDLECKVVGDPMPTIKW</sequence>
<feature type="domain" description="Ig-like" evidence="7">
    <location>
        <begin position="205"/>
        <end position="294"/>
    </location>
</feature>
<organism evidence="8">
    <name type="scientific">Wuchereria bancrofti</name>
    <dbReference type="NCBI Taxonomy" id="6293"/>
    <lineage>
        <taxon>Eukaryota</taxon>
        <taxon>Metazoa</taxon>
        <taxon>Ecdysozoa</taxon>
        <taxon>Nematoda</taxon>
        <taxon>Chromadorea</taxon>
        <taxon>Rhabditida</taxon>
        <taxon>Spirurina</taxon>
        <taxon>Spiruromorpha</taxon>
        <taxon>Filarioidea</taxon>
        <taxon>Onchocercidae</taxon>
        <taxon>Wuchereria</taxon>
    </lineage>
</organism>
<dbReference type="SMART" id="SM00409">
    <property type="entry name" value="IG"/>
    <property type="match status" value="4"/>
</dbReference>
<dbReference type="SMART" id="SM00408">
    <property type="entry name" value="IGc2"/>
    <property type="match status" value="3"/>
</dbReference>
<keyword evidence="5" id="KW-1015">Disulfide bond</keyword>
<dbReference type="Pfam" id="PF07679">
    <property type="entry name" value="I-set"/>
    <property type="match status" value="6"/>
</dbReference>
<feature type="domain" description="Ig-like" evidence="7">
    <location>
        <begin position="419"/>
        <end position="452"/>
    </location>
</feature>
<reference evidence="8" key="1">
    <citation type="submission" date="2016-11" db="UniProtKB">
        <authorList>
            <consortium name="WormBaseParasite"/>
        </authorList>
    </citation>
    <scope>IDENTIFICATION</scope>
    <source>
        <strain evidence="8">pt0022</strain>
    </source>
</reference>
<protein>
    <recommendedName>
        <fullName evidence="7">Ig-like domain-containing protein</fullName>
    </recommendedName>
</protein>
<evidence type="ECO:0000256" key="4">
    <source>
        <dbReference type="ARBA" id="ARBA00022737"/>
    </source>
</evidence>
<dbReference type="WBParaSite" id="maker-PairedContig_1176-snap-gene-0.3-mRNA-1">
    <property type="protein sequence ID" value="maker-PairedContig_1176-snap-gene-0.3-mRNA-1"/>
    <property type="gene ID" value="maker-PairedContig_1176-snap-gene-0.3"/>
</dbReference>
<evidence type="ECO:0000259" key="7">
    <source>
        <dbReference type="PROSITE" id="PS50835"/>
    </source>
</evidence>
<comment type="subcellular location">
    <subcellularLocation>
        <location evidence="1">Cytoplasm</location>
        <location evidence="1">Myofibril</location>
        <location evidence="1">Sarcomere</location>
    </subcellularLocation>
</comment>
<proteinExistence type="inferred from homology"/>
<evidence type="ECO:0000256" key="1">
    <source>
        <dbReference type="ARBA" id="ARBA00004204"/>
    </source>
</evidence>
<dbReference type="InterPro" id="IPR003598">
    <property type="entry name" value="Ig_sub2"/>
</dbReference>
<feature type="domain" description="Ig-like" evidence="7">
    <location>
        <begin position="72"/>
        <end position="188"/>
    </location>
</feature>
<dbReference type="InterPro" id="IPR003599">
    <property type="entry name" value="Ig_sub"/>
</dbReference>
<dbReference type="FunFam" id="2.60.40.10:FF:001223">
    <property type="entry name" value="Sidekick cell adhesion molecule 1"/>
    <property type="match status" value="1"/>
</dbReference>
<evidence type="ECO:0000256" key="6">
    <source>
        <dbReference type="ARBA" id="ARBA00023319"/>
    </source>
</evidence>